<keyword evidence="1" id="KW-0812">Transmembrane</keyword>
<protein>
    <submittedName>
        <fullName evidence="2">Uncharacterized protein</fullName>
    </submittedName>
</protein>
<dbReference type="EMBL" id="JAPDFR010000001">
    <property type="protein sequence ID" value="KAK0391655.1"/>
    <property type="molecule type" value="Genomic_DNA"/>
</dbReference>
<gene>
    <name evidence="2" type="ORF">NLU13_1154</name>
</gene>
<feature type="transmembrane region" description="Helical" evidence="1">
    <location>
        <begin position="65"/>
        <end position="89"/>
    </location>
</feature>
<proteinExistence type="predicted"/>
<dbReference type="PANTHER" id="PTHR35394">
    <property type="entry name" value="DUF3176 DOMAIN-CONTAINING PROTEIN"/>
    <property type="match status" value="1"/>
</dbReference>
<organism evidence="2 3">
    <name type="scientific">Sarocladium strictum</name>
    <name type="common">Black bundle disease fungus</name>
    <name type="synonym">Acremonium strictum</name>
    <dbReference type="NCBI Taxonomy" id="5046"/>
    <lineage>
        <taxon>Eukaryota</taxon>
        <taxon>Fungi</taxon>
        <taxon>Dikarya</taxon>
        <taxon>Ascomycota</taxon>
        <taxon>Pezizomycotina</taxon>
        <taxon>Sordariomycetes</taxon>
        <taxon>Hypocreomycetidae</taxon>
        <taxon>Hypocreales</taxon>
        <taxon>Sarocladiaceae</taxon>
        <taxon>Sarocladium</taxon>
    </lineage>
</organism>
<evidence type="ECO:0000256" key="1">
    <source>
        <dbReference type="SAM" id="Phobius"/>
    </source>
</evidence>
<feature type="transmembrane region" description="Helical" evidence="1">
    <location>
        <begin position="566"/>
        <end position="586"/>
    </location>
</feature>
<accession>A0AA39LC37</accession>
<evidence type="ECO:0000313" key="2">
    <source>
        <dbReference type="EMBL" id="KAK0391655.1"/>
    </source>
</evidence>
<dbReference type="Proteomes" id="UP001175261">
    <property type="component" value="Unassembled WGS sequence"/>
</dbReference>
<dbReference type="InterPro" id="IPR021514">
    <property type="entry name" value="DUF3176"/>
</dbReference>
<dbReference type="PANTHER" id="PTHR35394:SF5">
    <property type="entry name" value="DUF3176 DOMAIN-CONTAINING PROTEIN"/>
    <property type="match status" value="1"/>
</dbReference>
<dbReference type="Pfam" id="PF11374">
    <property type="entry name" value="DUF3176"/>
    <property type="match status" value="1"/>
</dbReference>
<dbReference type="AlphaFoldDB" id="A0AA39LC37"/>
<keyword evidence="1" id="KW-0472">Membrane</keyword>
<reference evidence="2" key="1">
    <citation type="submission" date="2022-10" db="EMBL/GenBank/DDBJ databases">
        <title>Determination and structural analysis of whole genome sequence of Sarocladium strictum F4-1.</title>
        <authorList>
            <person name="Hu L."/>
            <person name="Jiang Y."/>
        </authorList>
    </citation>
    <scope>NUCLEOTIDE SEQUENCE</scope>
    <source>
        <strain evidence="2">F4-1</strain>
    </source>
</reference>
<comment type="caution">
    <text evidence="2">The sequence shown here is derived from an EMBL/GenBank/DDBJ whole genome shotgun (WGS) entry which is preliminary data.</text>
</comment>
<feature type="transmembrane region" description="Helical" evidence="1">
    <location>
        <begin position="168"/>
        <end position="186"/>
    </location>
</feature>
<name>A0AA39LC37_SARSR</name>
<feature type="transmembrane region" description="Helical" evidence="1">
    <location>
        <begin position="101"/>
        <end position="122"/>
    </location>
</feature>
<keyword evidence="1" id="KW-1133">Transmembrane helix</keyword>
<sequence length="663" mass="73276">MAQPKPRIIVSRATFDTDPSVEGLRSSTSTDTFCSERSRDIRQAPAASSVKHTPRQTWLQSASPWALELVWCLLSVVLLMGLVMVLSTYDKQRLPEIPLGITLNTIVAILATATRAVTVFLIGQGISQLKWNQYVGGHKPLTNLQVFDEASRGPWGSLQMVFRTRANLLALLASFLIITSLASSTLTQSAIAYIPRLVPEESLVAKVQYCNSYPCGPAINLGTDFESDVVNFNNRFETAAFGAVFNPIDRKWPALEPRCQSADCRWPRFNTLAVCLEMRNVTDQIDISEEIGEDNGQEVHRNKASLLNGTVTIEETTTFGRGDLAINITAIGKDFLPVGSERTNETFPSPRASIAFDSDDDLLRSAFSQLLVLYNNPNVDINRPKVRYRAAVILMHFCVRTLEVEVKQGQSSINSVKSYTRITDSQSATVSITGKGAEGFYELSSEDGKDKFRVLEHVGFNEIDENFGRAFSGYYTGHYAGLLRVEQRQGALTRQLGINMFQDVKALRVDVPNTPPEEVDQKVWKNLGQALSTIGTSVTNYMRESGLEKDGTALTSVTFVQVRWEWLTLVAAQVVLSIVFVLVVIIRTAGLGVDVVKSSNMAELFALSAVESMDPRTRVEQGTGHRDFVYSGINTEVGKEVGATLTKGSEGWRLVLKQKEDYV</sequence>
<evidence type="ECO:0000313" key="3">
    <source>
        <dbReference type="Proteomes" id="UP001175261"/>
    </source>
</evidence>
<keyword evidence="3" id="KW-1185">Reference proteome</keyword>